<evidence type="ECO:0000256" key="2">
    <source>
        <dbReference type="ARBA" id="ARBA00023015"/>
    </source>
</evidence>
<keyword evidence="3" id="KW-0804">Transcription</keyword>
<keyword evidence="2" id="KW-0805">Transcription regulation</keyword>
<dbReference type="InterPro" id="IPR047288">
    <property type="entry name" value="Tudor_SGF29_rpt1"/>
</dbReference>
<sequence length="290" mass="33190">MPLTQGVFEAEVGERLVAITSMLRRYEPARSKTEQQHKTIQEAHTKITQEGRITPYNQQKLISLYTTRIENAAAEEEMLRRMLTKIQQIRSLVNERRLQVKKDGVRECYHRGAMMLMVQVSAQTLPLYVGKPGVKPPPLCGTIPAEPGYIANPGDMVAAFVKENEGQHKEDNWMLVEVIQYNTATKKYEVDDIDEETKQRFVLDRSRIVPLPLMRANPETDPEALFAPGTMVMAIYPQTTCFYKAIVNAPPVNCLDEYEIVFEDCSFANGYSLPYKVAQRYVLEIREIKK</sequence>
<dbReference type="Gene3D" id="2.30.30.140">
    <property type="match status" value="2"/>
</dbReference>
<dbReference type="PANTHER" id="PTHR21539:SF0">
    <property type="entry name" value="SAGA-ASSOCIATED FACTOR 29"/>
    <property type="match status" value="1"/>
</dbReference>
<accession>A0ABN7BF67</accession>
<comment type="subcellular location">
    <subcellularLocation>
        <location evidence="1">Nucleus</location>
    </subcellularLocation>
</comment>
<dbReference type="Proteomes" id="UP001307889">
    <property type="component" value="Chromosome 15"/>
</dbReference>
<reference evidence="6 7" key="1">
    <citation type="submission" date="2023-09" db="EMBL/GenBank/DDBJ databases">
        <title>Nesidiocoris tenuis whole genome shotgun sequence.</title>
        <authorList>
            <person name="Shibata T."/>
            <person name="Shimoda M."/>
            <person name="Kobayashi T."/>
            <person name="Uehara T."/>
        </authorList>
    </citation>
    <scope>NUCLEOTIDE SEQUENCE [LARGE SCALE GENOMIC DNA]</scope>
    <source>
        <strain evidence="6 7">Japan</strain>
    </source>
</reference>
<evidence type="ECO:0000256" key="3">
    <source>
        <dbReference type="ARBA" id="ARBA00023163"/>
    </source>
</evidence>
<dbReference type="CDD" id="cd20393">
    <property type="entry name" value="Tudor_SGF29_rpt1"/>
    <property type="match status" value="1"/>
</dbReference>
<dbReference type="InterPro" id="IPR037802">
    <property type="entry name" value="SGF29"/>
</dbReference>
<evidence type="ECO:0000256" key="4">
    <source>
        <dbReference type="ARBA" id="ARBA00023242"/>
    </source>
</evidence>
<evidence type="ECO:0000259" key="5">
    <source>
        <dbReference type="PROSITE" id="PS51518"/>
    </source>
</evidence>
<keyword evidence="4" id="KW-0539">Nucleus</keyword>
<dbReference type="PANTHER" id="PTHR21539">
    <property type="entry name" value="SAGA-ASSOCIATED FACTOR 29"/>
    <property type="match status" value="1"/>
</dbReference>
<dbReference type="InterPro" id="IPR047287">
    <property type="entry name" value="Tudor_SGF29_rpt2"/>
</dbReference>
<gene>
    <name evidence="6" type="ORF">NTJ_15821</name>
</gene>
<protein>
    <submittedName>
        <fullName evidence="6">SGF29 tudor-like domain</fullName>
    </submittedName>
</protein>
<proteinExistence type="predicted"/>
<dbReference type="Pfam" id="PF07039">
    <property type="entry name" value="SGF29_Tudor"/>
    <property type="match status" value="1"/>
</dbReference>
<evidence type="ECO:0000313" key="7">
    <source>
        <dbReference type="Proteomes" id="UP001307889"/>
    </source>
</evidence>
<dbReference type="EMBL" id="AP028923">
    <property type="protein sequence ID" value="BET03003.1"/>
    <property type="molecule type" value="Genomic_DNA"/>
</dbReference>
<name>A0ABN7BF67_9HEMI</name>
<keyword evidence="7" id="KW-1185">Reference proteome</keyword>
<evidence type="ECO:0000256" key="1">
    <source>
        <dbReference type="ARBA" id="ARBA00004123"/>
    </source>
</evidence>
<dbReference type="PROSITE" id="PS51518">
    <property type="entry name" value="SGF29_C"/>
    <property type="match status" value="1"/>
</dbReference>
<evidence type="ECO:0000313" key="6">
    <source>
        <dbReference type="EMBL" id="BET03003.1"/>
    </source>
</evidence>
<dbReference type="CDD" id="cd20394">
    <property type="entry name" value="Tudor_SGF29_rpt2"/>
    <property type="match status" value="1"/>
</dbReference>
<organism evidence="6 7">
    <name type="scientific">Nesidiocoris tenuis</name>
    <dbReference type="NCBI Taxonomy" id="355587"/>
    <lineage>
        <taxon>Eukaryota</taxon>
        <taxon>Metazoa</taxon>
        <taxon>Ecdysozoa</taxon>
        <taxon>Arthropoda</taxon>
        <taxon>Hexapoda</taxon>
        <taxon>Insecta</taxon>
        <taxon>Pterygota</taxon>
        <taxon>Neoptera</taxon>
        <taxon>Paraneoptera</taxon>
        <taxon>Hemiptera</taxon>
        <taxon>Heteroptera</taxon>
        <taxon>Panheteroptera</taxon>
        <taxon>Cimicomorpha</taxon>
        <taxon>Miridae</taxon>
        <taxon>Dicyphina</taxon>
        <taxon>Nesidiocoris</taxon>
    </lineage>
</organism>
<dbReference type="InterPro" id="IPR010750">
    <property type="entry name" value="SGF29_tudor-like_dom"/>
</dbReference>
<feature type="domain" description="SGF29 C-terminal" evidence="5">
    <location>
        <begin position="147"/>
        <end position="290"/>
    </location>
</feature>